<dbReference type="EMBL" id="CP144747">
    <property type="protein sequence ID" value="WVZ62129.1"/>
    <property type="molecule type" value="Genomic_DNA"/>
</dbReference>
<gene>
    <name evidence="2" type="ORF">U9M48_011911</name>
</gene>
<accession>A0AAQ3SWG7</accession>
<protein>
    <submittedName>
        <fullName evidence="2">Uncharacterized protein</fullName>
    </submittedName>
</protein>
<dbReference type="AlphaFoldDB" id="A0AAQ3SWG7"/>
<feature type="region of interest" description="Disordered" evidence="1">
    <location>
        <begin position="1"/>
        <end position="43"/>
    </location>
</feature>
<organism evidence="2 3">
    <name type="scientific">Paspalum notatum var. saurae</name>
    <dbReference type="NCBI Taxonomy" id="547442"/>
    <lineage>
        <taxon>Eukaryota</taxon>
        <taxon>Viridiplantae</taxon>
        <taxon>Streptophyta</taxon>
        <taxon>Embryophyta</taxon>
        <taxon>Tracheophyta</taxon>
        <taxon>Spermatophyta</taxon>
        <taxon>Magnoliopsida</taxon>
        <taxon>Liliopsida</taxon>
        <taxon>Poales</taxon>
        <taxon>Poaceae</taxon>
        <taxon>PACMAD clade</taxon>
        <taxon>Panicoideae</taxon>
        <taxon>Andropogonodae</taxon>
        <taxon>Paspaleae</taxon>
        <taxon>Paspalinae</taxon>
        <taxon>Paspalum</taxon>
    </lineage>
</organism>
<dbReference type="Proteomes" id="UP001341281">
    <property type="component" value="Chromosome 03"/>
</dbReference>
<name>A0AAQ3SWG7_PASNO</name>
<proteinExistence type="predicted"/>
<feature type="compositionally biased region" description="Low complexity" evidence="1">
    <location>
        <begin position="12"/>
        <end position="27"/>
    </location>
</feature>
<feature type="compositionally biased region" description="Basic and acidic residues" evidence="1">
    <location>
        <begin position="30"/>
        <end position="41"/>
    </location>
</feature>
<evidence type="ECO:0000313" key="3">
    <source>
        <dbReference type="Proteomes" id="UP001341281"/>
    </source>
</evidence>
<evidence type="ECO:0000256" key="1">
    <source>
        <dbReference type="SAM" id="MobiDB-lite"/>
    </source>
</evidence>
<sequence length="65" mass="7072">MSSLGTREPGGASSPAASSKQPLQPSSDADDPKSLRREAARTKAIHTSKVAIWAWRRSVPKLWRT</sequence>
<evidence type="ECO:0000313" key="2">
    <source>
        <dbReference type="EMBL" id="WVZ62129.1"/>
    </source>
</evidence>
<reference evidence="2 3" key="1">
    <citation type="submission" date="2024-02" db="EMBL/GenBank/DDBJ databases">
        <title>High-quality chromosome-scale genome assembly of Pensacola bahiagrass (Paspalum notatum Flugge var. saurae).</title>
        <authorList>
            <person name="Vega J.M."/>
            <person name="Podio M."/>
            <person name="Orjuela J."/>
            <person name="Siena L.A."/>
            <person name="Pessino S.C."/>
            <person name="Combes M.C."/>
            <person name="Mariac C."/>
            <person name="Albertini E."/>
            <person name="Pupilli F."/>
            <person name="Ortiz J.P.A."/>
            <person name="Leblanc O."/>
        </authorList>
    </citation>
    <scope>NUCLEOTIDE SEQUENCE [LARGE SCALE GENOMIC DNA]</scope>
    <source>
        <strain evidence="2">R1</strain>
        <tissue evidence="2">Leaf</tissue>
    </source>
</reference>
<keyword evidence="3" id="KW-1185">Reference proteome</keyword>